<gene>
    <name evidence="1" type="ORF">G3I46_39255</name>
</gene>
<feature type="non-terminal residue" evidence="1">
    <location>
        <position position="1"/>
    </location>
</feature>
<reference evidence="1 2" key="1">
    <citation type="submission" date="2020-01" db="EMBL/GenBank/DDBJ databases">
        <title>Insect and environment-associated Actinomycetes.</title>
        <authorList>
            <person name="Currrie C."/>
            <person name="Chevrette M."/>
            <person name="Carlson C."/>
            <person name="Stubbendieck R."/>
            <person name="Wendt-Pienkowski E."/>
        </authorList>
    </citation>
    <scope>NUCLEOTIDE SEQUENCE [LARGE SCALE GENOMIC DNA]</scope>
    <source>
        <strain evidence="1 2">SID14172</strain>
    </source>
</reference>
<accession>A0A6N9V1H9</accession>
<protein>
    <submittedName>
        <fullName evidence="1">Uncharacterized protein</fullName>
    </submittedName>
</protein>
<keyword evidence="2" id="KW-1185">Reference proteome</keyword>
<organism evidence="1 2">
    <name type="scientific">Streptomyces coelicoflavus</name>
    <dbReference type="NCBI Taxonomy" id="285562"/>
    <lineage>
        <taxon>Bacteria</taxon>
        <taxon>Bacillati</taxon>
        <taxon>Actinomycetota</taxon>
        <taxon>Actinomycetes</taxon>
        <taxon>Kitasatosporales</taxon>
        <taxon>Streptomycetaceae</taxon>
        <taxon>Streptomyces</taxon>
    </lineage>
</organism>
<evidence type="ECO:0000313" key="2">
    <source>
        <dbReference type="Proteomes" id="UP000469545"/>
    </source>
</evidence>
<evidence type="ECO:0000313" key="1">
    <source>
        <dbReference type="EMBL" id="NEB22473.1"/>
    </source>
</evidence>
<comment type="caution">
    <text evidence="1">The sequence shown here is derived from an EMBL/GenBank/DDBJ whole genome shotgun (WGS) entry which is preliminary data.</text>
</comment>
<sequence>GPHWLAAALTRLAALERPSGAQLPAGAEDALIAELTDRDDRGLSFGLDARPYL</sequence>
<dbReference type="Proteomes" id="UP000469545">
    <property type="component" value="Unassembled WGS sequence"/>
</dbReference>
<name>A0A6N9V1H9_9ACTN</name>
<proteinExistence type="predicted"/>
<dbReference type="AlphaFoldDB" id="A0A6N9V1H9"/>
<dbReference type="EMBL" id="JAAGMB010000944">
    <property type="protein sequence ID" value="NEB22473.1"/>
    <property type="molecule type" value="Genomic_DNA"/>
</dbReference>